<proteinExistence type="predicted"/>
<comment type="caution">
    <text evidence="1">The sequence shown here is derived from an EMBL/GenBank/DDBJ whole genome shotgun (WGS) entry which is preliminary data.</text>
</comment>
<keyword evidence="2" id="KW-1185">Reference proteome</keyword>
<reference evidence="1" key="1">
    <citation type="submission" date="2022-11" db="EMBL/GenBank/DDBJ databases">
        <title>Genome Resource of Sclerotinia nivalis Strain SnTB1, a Plant Pathogen Isolated from American Ginseng.</title>
        <authorList>
            <person name="Fan S."/>
        </authorList>
    </citation>
    <scope>NUCLEOTIDE SEQUENCE</scope>
    <source>
        <strain evidence="1">SnTB1</strain>
    </source>
</reference>
<evidence type="ECO:0000313" key="1">
    <source>
        <dbReference type="EMBL" id="KAJ8069960.1"/>
    </source>
</evidence>
<sequence>MKVSPQTSSTAIVFLVQRDLNGLLYHMPLCLSITLDEKTYPDLIVNYPCQKTLNICLTSQSPPAMSIRAGSNENFTLTNPGTYHVPCPTGFEYLLFRKPLCLNIPIETTTPIST</sequence>
<dbReference type="EMBL" id="JAPEIS010000001">
    <property type="protein sequence ID" value="KAJ8069960.1"/>
    <property type="molecule type" value="Genomic_DNA"/>
</dbReference>
<name>A0A9X0DPN9_9HELO</name>
<gene>
    <name evidence="1" type="ORF">OCU04_000366</name>
</gene>
<protein>
    <submittedName>
        <fullName evidence="1">Uncharacterized protein</fullName>
    </submittedName>
</protein>
<dbReference type="Proteomes" id="UP001152300">
    <property type="component" value="Unassembled WGS sequence"/>
</dbReference>
<evidence type="ECO:0000313" key="2">
    <source>
        <dbReference type="Proteomes" id="UP001152300"/>
    </source>
</evidence>
<organism evidence="1 2">
    <name type="scientific">Sclerotinia nivalis</name>
    <dbReference type="NCBI Taxonomy" id="352851"/>
    <lineage>
        <taxon>Eukaryota</taxon>
        <taxon>Fungi</taxon>
        <taxon>Dikarya</taxon>
        <taxon>Ascomycota</taxon>
        <taxon>Pezizomycotina</taxon>
        <taxon>Leotiomycetes</taxon>
        <taxon>Helotiales</taxon>
        <taxon>Sclerotiniaceae</taxon>
        <taxon>Sclerotinia</taxon>
    </lineage>
</organism>
<accession>A0A9X0DPN9</accession>
<dbReference type="AlphaFoldDB" id="A0A9X0DPN9"/>